<evidence type="ECO:0000256" key="1">
    <source>
        <dbReference type="SAM" id="MobiDB-lite"/>
    </source>
</evidence>
<feature type="region of interest" description="Disordered" evidence="1">
    <location>
        <begin position="22"/>
        <end position="48"/>
    </location>
</feature>
<organism evidence="3 4">
    <name type="scientific">Uliginosibacterium flavum</name>
    <dbReference type="NCBI Taxonomy" id="1396831"/>
    <lineage>
        <taxon>Bacteria</taxon>
        <taxon>Pseudomonadati</taxon>
        <taxon>Pseudomonadota</taxon>
        <taxon>Betaproteobacteria</taxon>
        <taxon>Rhodocyclales</taxon>
        <taxon>Zoogloeaceae</taxon>
        <taxon>Uliginosibacterium</taxon>
    </lineage>
</organism>
<protein>
    <submittedName>
        <fullName evidence="3">CsgG/HfaB family protein</fullName>
    </submittedName>
</protein>
<comment type="caution">
    <text evidence="3">The sequence shown here is derived from an EMBL/GenBank/DDBJ whole genome shotgun (WGS) entry which is preliminary data.</text>
</comment>
<evidence type="ECO:0000313" key="4">
    <source>
        <dbReference type="Proteomes" id="UP001549691"/>
    </source>
</evidence>
<feature type="chain" id="PRO_5047065296" evidence="2">
    <location>
        <begin position="19"/>
        <end position="488"/>
    </location>
</feature>
<evidence type="ECO:0000256" key="2">
    <source>
        <dbReference type="SAM" id="SignalP"/>
    </source>
</evidence>
<sequence length="488" mass="50998">MKTLLLSALLIAALSACNNKPPADPAPAVPTPVTAPQPPATGQNTPDVGKVEHVSVTAKGMGMMPGAAVNDALKTAVMQVNGVNVDASSANLNVIAKATAQIDVYSDQGHDSAKATAQLQGQAFAEQIITQSSGLVSSFKVLNVVPPAKDGGTYVVDIEAKIAKFKAPADAGKIKIVIAPLRSKQASFNIGGRNVPASEVLEPLHRQIVDALAQTGRFTVLDRQFEGEIQDELAMIGSGQTVNTDIAKLGQALSADLIWIGEINTLAYNKHVRQLQTSDRDLVSYSGGWSVSQRMINVATRQIQQSSSLQGSAPSIGPSTMGAGIDGNKTLANMQADIVKKATEAILLRSFPISIIERTGNQVVLSQGGAAMAPNSRYRVYLLGKALKDPQTGQSLGNMEYACCELVINRVTPTVSYATLENVQIKLDDIQAGALQIRESMLASASKAADDAAATIAPASPKAAPTRSSKAAAVTEAPVAKSKAKDDW</sequence>
<feature type="signal peptide" evidence="2">
    <location>
        <begin position="1"/>
        <end position="18"/>
    </location>
</feature>
<dbReference type="EMBL" id="JBEWZI010000018">
    <property type="protein sequence ID" value="MET7015518.1"/>
    <property type="molecule type" value="Genomic_DNA"/>
</dbReference>
<dbReference type="RefSeq" id="WP_354601978.1">
    <property type="nucleotide sequence ID" value="NZ_JBEWZI010000018.1"/>
</dbReference>
<dbReference type="PROSITE" id="PS51257">
    <property type="entry name" value="PROKAR_LIPOPROTEIN"/>
    <property type="match status" value="1"/>
</dbReference>
<keyword evidence="4" id="KW-1185">Reference proteome</keyword>
<evidence type="ECO:0000313" key="3">
    <source>
        <dbReference type="EMBL" id="MET7015518.1"/>
    </source>
</evidence>
<accession>A0ABV2TNK8</accession>
<dbReference type="Gene3D" id="3.40.50.10610">
    <property type="entry name" value="ABC-type transport auxiliary lipoprotein component"/>
    <property type="match status" value="1"/>
</dbReference>
<name>A0ABV2TNK8_9RHOO</name>
<proteinExistence type="predicted"/>
<feature type="compositionally biased region" description="Pro residues" evidence="1">
    <location>
        <begin position="22"/>
        <end position="39"/>
    </location>
</feature>
<gene>
    <name evidence="3" type="ORF">ABXR19_15120</name>
</gene>
<dbReference type="InterPro" id="IPR005534">
    <property type="entry name" value="Curli_assmbl/transp-comp_CsgG"/>
</dbReference>
<dbReference type="Proteomes" id="UP001549691">
    <property type="component" value="Unassembled WGS sequence"/>
</dbReference>
<dbReference type="Pfam" id="PF03783">
    <property type="entry name" value="CsgG"/>
    <property type="match status" value="1"/>
</dbReference>
<feature type="region of interest" description="Disordered" evidence="1">
    <location>
        <begin position="458"/>
        <end position="488"/>
    </location>
</feature>
<keyword evidence="2" id="KW-0732">Signal</keyword>
<reference evidence="3 4" key="1">
    <citation type="submission" date="2024-07" db="EMBL/GenBank/DDBJ databases">
        <title>Uliginosibacterium flavum JJ3220;KACC:17644.</title>
        <authorList>
            <person name="Kim M.K."/>
        </authorList>
    </citation>
    <scope>NUCLEOTIDE SEQUENCE [LARGE SCALE GENOMIC DNA]</scope>
    <source>
        <strain evidence="3 4">KACC:17644</strain>
    </source>
</reference>